<dbReference type="InterPro" id="IPR011486">
    <property type="entry name" value="BBP2"/>
</dbReference>
<organism evidence="2 3">
    <name type="scientific">Flavobacterium aquidurense</name>
    <dbReference type="NCBI Taxonomy" id="362413"/>
    <lineage>
        <taxon>Bacteria</taxon>
        <taxon>Pseudomonadati</taxon>
        <taxon>Bacteroidota</taxon>
        <taxon>Flavobacteriia</taxon>
        <taxon>Flavobacteriales</taxon>
        <taxon>Flavobacteriaceae</taxon>
        <taxon>Flavobacterium</taxon>
    </lineage>
</organism>
<dbReference type="PATRIC" id="fig|362413.3.peg.139"/>
<protein>
    <submittedName>
        <fullName evidence="2">DUF1597 domain containing protein</fullName>
    </submittedName>
</protein>
<dbReference type="EMBL" id="JRLF01000010">
    <property type="protein sequence ID" value="KQB40261.1"/>
    <property type="molecule type" value="Genomic_DNA"/>
</dbReference>
<evidence type="ECO:0000313" key="3">
    <source>
        <dbReference type="Proteomes" id="UP000050443"/>
    </source>
</evidence>
<gene>
    <name evidence="2" type="ORF">RC62_143</name>
</gene>
<dbReference type="SUPFAM" id="SSF56935">
    <property type="entry name" value="Porins"/>
    <property type="match status" value="1"/>
</dbReference>
<feature type="chain" id="PRO_5006185580" evidence="1">
    <location>
        <begin position="25"/>
        <end position="363"/>
    </location>
</feature>
<comment type="caution">
    <text evidence="2">The sequence shown here is derived from an EMBL/GenBank/DDBJ whole genome shotgun (WGS) entry which is preliminary data.</text>
</comment>
<evidence type="ECO:0000313" key="2">
    <source>
        <dbReference type="EMBL" id="KQB40261.1"/>
    </source>
</evidence>
<evidence type="ECO:0000256" key="1">
    <source>
        <dbReference type="SAM" id="SignalP"/>
    </source>
</evidence>
<keyword evidence="1" id="KW-0732">Signal</keyword>
<dbReference type="Pfam" id="PF07642">
    <property type="entry name" value="BBP2"/>
    <property type="match status" value="1"/>
</dbReference>
<accession>A0A0Q0W146</accession>
<feature type="signal peptide" evidence="1">
    <location>
        <begin position="1"/>
        <end position="24"/>
    </location>
</feature>
<sequence length="363" mass="41024">MNTTKMKKIILTALIAFGFSNLHAQEETKSPFTFSGYVETYYSYDFGKPEDHTRPSFLYNFNKSNEVNINLGLAKVNYSKDNIRGNFALMAGTYAEYNMAAEQGLLKNIYEANVGVKISQSHNLWIDAGIMPAHIGFESAIGKDCQTLTRSILAENSPYYETGVKIGYTSESGKWYLAGMYLNGWQRIEKVKGNQTPAFGTQVTYKPSDKVVLNWSTYVGNEQPDIDKKWRYFNNFYGQFKVTDKTNVTAGFDVGSQQAAKNSNKYDTWFSPVLILQYKPTDKIQLAARGEYYSDEKGVIIATETPNGFKTYGFSANFDYLVTDNVMFRIEARNLSSKDQIFTKDNVPTDTNTFVTTSLAISF</sequence>
<dbReference type="AlphaFoldDB" id="A0A0Q0W146"/>
<name>A0A0Q0W146_9FLAO</name>
<reference evidence="2 3" key="1">
    <citation type="submission" date="2014-09" db="EMBL/GenBank/DDBJ databases">
        <title>Genome sequence of Flavobacterium aquidurense RC62.</title>
        <authorList>
            <person name="Kim J.F."/>
            <person name="Kwak M.-J."/>
        </authorList>
    </citation>
    <scope>NUCLEOTIDE SEQUENCE [LARGE SCALE GENOMIC DNA]</scope>
    <source>
        <strain evidence="2 3">RC62</strain>
    </source>
</reference>
<dbReference type="Proteomes" id="UP000050443">
    <property type="component" value="Unassembled WGS sequence"/>
</dbReference>
<proteinExistence type="predicted"/>
<dbReference type="STRING" id="362413.RC62_143"/>